<evidence type="ECO:0000313" key="3">
    <source>
        <dbReference type="Proteomes" id="UP001358586"/>
    </source>
</evidence>
<dbReference type="Proteomes" id="UP001358586">
    <property type="component" value="Chromosome 2"/>
</dbReference>
<accession>A0ABR0QWV4</accession>
<evidence type="ECO:0000313" key="2">
    <source>
        <dbReference type="EMBL" id="KAK5843740.1"/>
    </source>
</evidence>
<gene>
    <name evidence="2" type="ORF">PVK06_006198</name>
</gene>
<sequence length="99" mass="11520">MKILSSSLITLPGYPTQNNEYRLPFLTDWLDAHIRDTKFVLQKPVIGSTLTFETRNSSSKSRSLARRSHSRRGIRPPKSDPCCQVWKIKKRHLQERTIV</sequence>
<keyword evidence="3" id="KW-1185">Reference proteome</keyword>
<proteinExistence type="predicted"/>
<reference evidence="2 3" key="1">
    <citation type="submission" date="2023-03" db="EMBL/GenBank/DDBJ databases">
        <title>WGS of Gossypium arboreum.</title>
        <authorList>
            <person name="Yu D."/>
        </authorList>
    </citation>
    <scope>NUCLEOTIDE SEQUENCE [LARGE SCALE GENOMIC DNA]</scope>
    <source>
        <tissue evidence="2">Leaf</tissue>
    </source>
</reference>
<feature type="compositionally biased region" description="Basic residues" evidence="1">
    <location>
        <begin position="63"/>
        <end position="75"/>
    </location>
</feature>
<name>A0ABR0QWV4_GOSAR</name>
<protein>
    <submittedName>
        <fullName evidence="2">Uncharacterized protein</fullName>
    </submittedName>
</protein>
<feature type="region of interest" description="Disordered" evidence="1">
    <location>
        <begin position="56"/>
        <end position="82"/>
    </location>
</feature>
<evidence type="ECO:0000256" key="1">
    <source>
        <dbReference type="SAM" id="MobiDB-lite"/>
    </source>
</evidence>
<dbReference type="EMBL" id="JARKNE010000002">
    <property type="protein sequence ID" value="KAK5843740.1"/>
    <property type="molecule type" value="Genomic_DNA"/>
</dbReference>
<comment type="caution">
    <text evidence="2">The sequence shown here is derived from an EMBL/GenBank/DDBJ whole genome shotgun (WGS) entry which is preliminary data.</text>
</comment>
<organism evidence="2 3">
    <name type="scientific">Gossypium arboreum</name>
    <name type="common">Tree cotton</name>
    <name type="synonym">Gossypium nanking</name>
    <dbReference type="NCBI Taxonomy" id="29729"/>
    <lineage>
        <taxon>Eukaryota</taxon>
        <taxon>Viridiplantae</taxon>
        <taxon>Streptophyta</taxon>
        <taxon>Embryophyta</taxon>
        <taxon>Tracheophyta</taxon>
        <taxon>Spermatophyta</taxon>
        <taxon>Magnoliopsida</taxon>
        <taxon>eudicotyledons</taxon>
        <taxon>Gunneridae</taxon>
        <taxon>Pentapetalae</taxon>
        <taxon>rosids</taxon>
        <taxon>malvids</taxon>
        <taxon>Malvales</taxon>
        <taxon>Malvaceae</taxon>
        <taxon>Malvoideae</taxon>
        <taxon>Gossypium</taxon>
    </lineage>
</organism>